<comment type="caution">
    <text evidence="3">The sequence shown here is derived from an EMBL/GenBank/DDBJ whole genome shotgun (WGS) entry which is preliminary data.</text>
</comment>
<dbReference type="RefSeq" id="WP_179397715.1">
    <property type="nucleotide sequence ID" value="NZ_BBRC01000007.1"/>
</dbReference>
<evidence type="ECO:0000256" key="1">
    <source>
        <dbReference type="ARBA" id="ARBA00023172"/>
    </source>
</evidence>
<feature type="domain" description="Tyr recombinase" evidence="2">
    <location>
        <begin position="1"/>
        <end position="188"/>
    </location>
</feature>
<dbReference type="CDD" id="cd01189">
    <property type="entry name" value="INT_ICEBs1_C_like"/>
    <property type="match status" value="1"/>
</dbReference>
<dbReference type="AlphaFoldDB" id="A0A7Y9Z958"/>
<sequence length="198" mass="21748">MALFSVGVNNGLLVRFAAYTGLRAGELTGLRVRDLNLAAGHVEVRQTLARIGGVWKISTPKSARSSRNVPLVDRALVKDLRAYLVAHPNSGDPEALLWPGRVSGSHLVAFDRVLDTGSVLRNYLRPAVEAEGLPQMRLHDLRHTFASLMLAAGFPPYEVSRWLGHAYLATTDSIYAHLYPSDYSAHVDRFSAFVAEAR</sequence>
<dbReference type="InterPro" id="IPR011010">
    <property type="entry name" value="DNA_brk_join_enz"/>
</dbReference>
<dbReference type="PANTHER" id="PTHR30349:SF64">
    <property type="entry name" value="PROPHAGE INTEGRASE INTD-RELATED"/>
    <property type="match status" value="1"/>
</dbReference>
<dbReference type="InterPro" id="IPR013762">
    <property type="entry name" value="Integrase-like_cat_sf"/>
</dbReference>
<dbReference type="Pfam" id="PF00589">
    <property type="entry name" value="Phage_integrase"/>
    <property type="match status" value="1"/>
</dbReference>
<reference evidence="3 4" key="1">
    <citation type="submission" date="2020-07" db="EMBL/GenBank/DDBJ databases">
        <title>Sequencing the genomes of 1000 actinobacteria strains.</title>
        <authorList>
            <person name="Klenk H.-P."/>
        </authorList>
    </citation>
    <scope>NUCLEOTIDE SEQUENCE [LARGE SCALE GENOMIC DNA]</scope>
    <source>
        <strain evidence="3 4">DSM 19970</strain>
    </source>
</reference>
<dbReference type="InterPro" id="IPR050090">
    <property type="entry name" value="Tyrosine_recombinase_XerCD"/>
</dbReference>
<dbReference type="EMBL" id="JACBZO010000001">
    <property type="protein sequence ID" value="NYI41097.1"/>
    <property type="molecule type" value="Genomic_DNA"/>
</dbReference>
<dbReference type="GO" id="GO:0015074">
    <property type="term" value="P:DNA integration"/>
    <property type="evidence" value="ECO:0007669"/>
    <property type="project" value="InterPro"/>
</dbReference>
<dbReference type="GO" id="GO:0006310">
    <property type="term" value="P:DNA recombination"/>
    <property type="evidence" value="ECO:0007669"/>
    <property type="project" value="UniProtKB-KW"/>
</dbReference>
<organism evidence="3 4">
    <name type="scientific">Demequina lutea</name>
    <dbReference type="NCBI Taxonomy" id="431489"/>
    <lineage>
        <taxon>Bacteria</taxon>
        <taxon>Bacillati</taxon>
        <taxon>Actinomycetota</taxon>
        <taxon>Actinomycetes</taxon>
        <taxon>Micrococcales</taxon>
        <taxon>Demequinaceae</taxon>
        <taxon>Demequina</taxon>
    </lineage>
</organism>
<dbReference type="InterPro" id="IPR002104">
    <property type="entry name" value="Integrase_catalytic"/>
</dbReference>
<dbReference type="PROSITE" id="PS51898">
    <property type="entry name" value="TYR_RECOMBINASE"/>
    <property type="match status" value="1"/>
</dbReference>
<dbReference type="SUPFAM" id="SSF56349">
    <property type="entry name" value="DNA breaking-rejoining enzymes"/>
    <property type="match status" value="1"/>
</dbReference>
<dbReference type="Gene3D" id="1.10.443.10">
    <property type="entry name" value="Intergrase catalytic core"/>
    <property type="match status" value="1"/>
</dbReference>
<accession>A0A7Y9Z958</accession>
<protein>
    <submittedName>
        <fullName evidence="3">Integrase</fullName>
    </submittedName>
</protein>
<evidence type="ECO:0000313" key="4">
    <source>
        <dbReference type="Proteomes" id="UP000547973"/>
    </source>
</evidence>
<evidence type="ECO:0000259" key="2">
    <source>
        <dbReference type="PROSITE" id="PS51898"/>
    </source>
</evidence>
<gene>
    <name evidence="3" type="ORF">BKA03_001216</name>
</gene>
<name>A0A7Y9Z958_9MICO</name>
<evidence type="ECO:0000313" key="3">
    <source>
        <dbReference type="EMBL" id="NYI41097.1"/>
    </source>
</evidence>
<keyword evidence="4" id="KW-1185">Reference proteome</keyword>
<keyword evidence="1" id="KW-0233">DNA recombination</keyword>
<dbReference type="Proteomes" id="UP000547973">
    <property type="component" value="Unassembled WGS sequence"/>
</dbReference>
<dbReference type="GO" id="GO:0003677">
    <property type="term" value="F:DNA binding"/>
    <property type="evidence" value="ECO:0007669"/>
    <property type="project" value="InterPro"/>
</dbReference>
<dbReference type="PANTHER" id="PTHR30349">
    <property type="entry name" value="PHAGE INTEGRASE-RELATED"/>
    <property type="match status" value="1"/>
</dbReference>
<proteinExistence type="predicted"/>